<feature type="compositionally biased region" description="Pro residues" evidence="6">
    <location>
        <begin position="391"/>
        <end position="402"/>
    </location>
</feature>
<dbReference type="PANTHER" id="PTHR43289">
    <property type="entry name" value="MITOGEN-ACTIVATED PROTEIN KINASE KINASE KINASE 20-RELATED"/>
    <property type="match status" value="1"/>
</dbReference>
<comment type="caution">
    <text evidence="8">The sequence shown here is derived from an EMBL/GenBank/DDBJ whole genome shotgun (WGS) entry which is preliminary data.</text>
</comment>
<evidence type="ECO:0000256" key="1">
    <source>
        <dbReference type="ARBA" id="ARBA00022679"/>
    </source>
</evidence>
<dbReference type="PROSITE" id="PS50011">
    <property type="entry name" value="PROTEIN_KINASE_DOM"/>
    <property type="match status" value="1"/>
</dbReference>
<feature type="binding site" evidence="5">
    <location>
        <position position="68"/>
    </location>
    <ligand>
        <name>ATP</name>
        <dbReference type="ChEBI" id="CHEBI:30616"/>
    </ligand>
</feature>
<dbReference type="Proteomes" id="UP000309215">
    <property type="component" value="Unassembled WGS sequence"/>
</dbReference>
<feature type="region of interest" description="Disordered" evidence="6">
    <location>
        <begin position="390"/>
        <end position="416"/>
    </location>
</feature>
<evidence type="ECO:0000256" key="5">
    <source>
        <dbReference type="PROSITE-ProRule" id="PRU10141"/>
    </source>
</evidence>
<keyword evidence="1" id="KW-0808">Transferase</keyword>
<name>A0A4V5PQI5_9BACT</name>
<evidence type="ECO:0000313" key="9">
    <source>
        <dbReference type="Proteomes" id="UP000309215"/>
    </source>
</evidence>
<organism evidence="8 9">
    <name type="scientific">Polyangium fumosum</name>
    <dbReference type="NCBI Taxonomy" id="889272"/>
    <lineage>
        <taxon>Bacteria</taxon>
        <taxon>Pseudomonadati</taxon>
        <taxon>Myxococcota</taxon>
        <taxon>Polyangia</taxon>
        <taxon>Polyangiales</taxon>
        <taxon>Polyangiaceae</taxon>
        <taxon>Polyangium</taxon>
    </lineage>
</organism>
<evidence type="ECO:0000256" key="4">
    <source>
        <dbReference type="ARBA" id="ARBA00022840"/>
    </source>
</evidence>
<keyword evidence="3" id="KW-0418">Kinase</keyword>
<proteinExistence type="predicted"/>
<dbReference type="InterPro" id="IPR011009">
    <property type="entry name" value="Kinase-like_dom_sf"/>
</dbReference>
<keyword evidence="9" id="KW-1185">Reference proteome</keyword>
<reference evidence="8 9" key="1">
    <citation type="submission" date="2019-04" db="EMBL/GenBank/DDBJ databases">
        <authorList>
            <person name="Li Y."/>
            <person name="Wang J."/>
        </authorList>
    </citation>
    <scope>NUCLEOTIDE SEQUENCE [LARGE SCALE GENOMIC DNA]</scope>
    <source>
        <strain evidence="8 9">DSM 14668</strain>
    </source>
</reference>
<dbReference type="Pfam" id="PF13239">
    <property type="entry name" value="2TM"/>
    <property type="match status" value="1"/>
</dbReference>
<feature type="compositionally biased region" description="Basic and acidic residues" evidence="6">
    <location>
        <begin position="309"/>
        <end position="320"/>
    </location>
</feature>
<evidence type="ECO:0000256" key="3">
    <source>
        <dbReference type="ARBA" id="ARBA00022777"/>
    </source>
</evidence>
<protein>
    <recommendedName>
        <fullName evidence="7">Protein kinase domain-containing protein</fullName>
    </recommendedName>
</protein>
<dbReference type="OrthoDB" id="5496645at2"/>
<dbReference type="GO" id="GO:0004674">
    <property type="term" value="F:protein serine/threonine kinase activity"/>
    <property type="evidence" value="ECO:0007669"/>
    <property type="project" value="TreeGrafter"/>
</dbReference>
<keyword evidence="4 5" id="KW-0067">ATP-binding</keyword>
<accession>A0A4V5PQI5</accession>
<dbReference type="GO" id="GO:0005524">
    <property type="term" value="F:ATP binding"/>
    <property type="evidence" value="ECO:0007669"/>
    <property type="project" value="UniProtKB-UniRule"/>
</dbReference>
<dbReference type="AlphaFoldDB" id="A0A4V5PQI5"/>
<evidence type="ECO:0000259" key="7">
    <source>
        <dbReference type="PROSITE" id="PS50011"/>
    </source>
</evidence>
<dbReference type="PROSITE" id="PS00108">
    <property type="entry name" value="PROTEIN_KINASE_ST"/>
    <property type="match status" value="1"/>
</dbReference>
<dbReference type="InterPro" id="IPR025698">
    <property type="entry name" value="2TM_dom"/>
</dbReference>
<gene>
    <name evidence="8" type="ORF">E8A74_40380</name>
</gene>
<dbReference type="CDD" id="cd14014">
    <property type="entry name" value="STKc_PknB_like"/>
    <property type="match status" value="1"/>
</dbReference>
<evidence type="ECO:0000313" key="8">
    <source>
        <dbReference type="EMBL" id="TKC98631.1"/>
    </source>
</evidence>
<dbReference type="PROSITE" id="PS00107">
    <property type="entry name" value="PROTEIN_KINASE_ATP"/>
    <property type="match status" value="1"/>
</dbReference>
<feature type="domain" description="Protein kinase" evidence="7">
    <location>
        <begin position="39"/>
        <end position="306"/>
    </location>
</feature>
<keyword evidence="2 5" id="KW-0547">Nucleotide-binding</keyword>
<dbReference type="EMBL" id="SSMQ01000065">
    <property type="protein sequence ID" value="TKC98631.1"/>
    <property type="molecule type" value="Genomic_DNA"/>
</dbReference>
<feature type="region of interest" description="Disordered" evidence="6">
    <location>
        <begin position="307"/>
        <end position="333"/>
    </location>
</feature>
<dbReference type="InterPro" id="IPR008271">
    <property type="entry name" value="Ser/Thr_kinase_AS"/>
</dbReference>
<dbReference type="Pfam" id="PF00069">
    <property type="entry name" value="Pkinase"/>
    <property type="match status" value="1"/>
</dbReference>
<dbReference type="Gene3D" id="3.30.200.20">
    <property type="entry name" value="Phosphorylase Kinase, domain 1"/>
    <property type="match status" value="1"/>
</dbReference>
<dbReference type="InterPro" id="IPR017441">
    <property type="entry name" value="Protein_kinase_ATP_BS"/>
</dbReference>
<evidence type="ECO:0000256" key="2">
    <source>
        <dbReference type="ARBA" id="ARBA00022741"/>
    </source>
</evidence>
<dbReference type="SMART" id="SM00220">
    <property type="entry name" value="S_TKc"/>
    <property type="match status" value="1"/>
</dbReference>
<dbReference type="SUPFAM" id="SSF56112">
    <property type="entry name" value="Protein kinase-like (PK-like)"/>
    <property type="match status" value="1"/>
</dbReference>
<evidence type="ECO:0000256" key="6">
    <source>
        <dbReference type="SAM" id="MobiDB-lite"/>
    </source>
</evidence>
<sequence length="547" mass="59187">MVSRSGARSRRIEDSRADAAGATLARRMLKASDVVANRFEIEAVLGEGGMGVVYRAHDLKLDRKVALKTLAAGDEEAAARALREARAVAALDHPNAIAIYDAGAWEGQPFIAMELVEGETLRAYVGDPSVPVGRKIRWLVDVARALAAAHRAGIVHRDIKPENVMVRRDGRVKVLDFGIARRSQAPVDPAGPTAKPTAASLATKSSVSGTPMYMAPEQVRGKSADGRTDQFSWAVLGYELCEGTRPWDAHDALSTVAAMMSEPPRPMRAEGVPAVVREVFGRALSRSPAERYGSMDDLVELLEPFAEEADSKGPKGEPRVAPRPSSGPITAGRYSTQELGQAIALALERKAKLEAAGGKYAYADLAAAAREVGVEEEELRAALVALKPALEPAPPATPPAAPDPDGKTAQRARQKQKLERHAAMWGVFSVFFFLFDMVTAGGKWWFVPVLGWGVGLAAHAVKYLFPVDPTPEEEAELRLRQEIRREKLARKHGGERMRIAAGGKRIEELPRPEKDAREAEARAELAALAEEEAGLRAAKGERRRKAR</sequence>
<dbReference type="InterPro" id="IPR000719">
    <property type="entry name" value="Prot_kinase_dom"/>
</dbReference>
<dbReference type="Gene3D" id="1.10.510.10">
    <property type="entry name" value="Transferase(Phosphotransferase) domain 1"/>
    <property type="match status" value="1"/>
</dbReference>
<dbReference type="PANTHER" id="PTHR43289:SF6">
    <property type="entry name" value="SERINE_THREONINE-PROTEIN KINASE NEKL-3"/>
    <property type="match status" value="1"/>
</dbReference>